<proteinExistence type="predicted"/>
<sequence length="942" mass="99799">MWQVLLFAVVFGLAADPAQAGPVGGAIAAVGAAIKGSAIMSAVARMGVSMALSAIARKLGPKPQDSRASTDVKVDVAMGDDLPLTFTLGDYATAGRRKYIGSWGRNLRFVTDVIEVSALPQPGLAAIWIGDERGGIDLSKLGVVSGAPGSVEAVTEQSTALPVSGYSLGHPVDIGPLSGRRRIWVRWVDGTQTVVDPLLAWAFGSDADYPWSGIGTGKSYAIVTLQYDQDGMSALPALLFQPEPLPLYDPRKDGSTGGTGAHRWGDRATYEPSRNAAVIAYNVARGIYFGSEWVFGGRNLPAWRLPRAEWVAAMAACDRAIALAGGGTEPAYRAGLEISVDQSGADVLEAIGRAANMRFAEVGGQLKPLVDLPAAPVFSITDGDIVVTEGQSFTPFYPVSQTFNAISASYPEPGEKWATKDAPQRIDAVATAEDGGRYLPTSVSYPACPWGTQVQRLMLSQMSDYRRMRQHSMTLSPEAWALEPMDMISWTSGRNGYADKKFLVEMVTKLPGLSVVLALREVDPEDYDWDSDLELPVVITPPVNPVPFTQTISGFAVVPVLLAGDDTLGRRAGLQISCSGAEAGVGQIRIQIEQGGDLQFDMLRPYAAPHVWTVTDIVAGTTYRVRAALVSDLSPRFTWSPWITVTTQAVPVWAADLSAEIREEFEEMANAAGIALVDALPAEGERPDQIVMLAATKQLWRWDAEAEGWSDQIEVAIGDGKVLSQHIAANNILAGHVAAGQIDATHLNTESLSVAGLAVFGGELKSGGFVAGASGWRIKEDGAAEFNDVTLRGTLRASRIDPSEPLLFDAGSGRLAPLGVYLFASGTGPASGAVVEVNLGTLYGPTWGSGFHERRLSRGSIPIVIDVNLSHANTSGGSMVVEVSIDGGSWATIYSVGPSSFGANAAFAYTAPASFSTLQFRAVSSSNMRVTSLSLKATAFNW</sequence>
<dbReference type="AlphaFoldDB" id="A0A3P3DHD5"/>
<dbReference type="RefSeq" id="WP_124966159.1">
    <property type="nucleotide sequence ID" value="NZ_RRAZ01000028.1"/>
</dbReference>
<reference evidence="3 4" key="1">
    <citation type="submission" date="2018-11" db="EMBL/GenBank/DDBJ databases">
        <title>Gemmobacter sp. nov., YIM 102744-1 draft genome.</title>
        <authorList>
            <person name="Li G."/>
            <person name="Jiang Y."/>
        </authorList>
    </citation>
    <scope>NUCLEOTIDE SEQUENCE [LARGE SCALE GENOMIC DNA]</scope>
    <source>
        <strain evidence="3 4">YIM 102744-1</strain>
    </source>
</reference>
<evidence type="ECO:0000313" key="4">
    <source>
        <dbReference type="Proteomes" id="UP000282125"/>
    </source>
</evidence>
<comment type="caution">
    <text evidence="3">The sequence shown here is derived from an EMBL/GenBank/DDBJ whole genome shotgun (WGS) entry which is preliminary data.</text>
</comment>
<dbReference type="Pfam" id="PF13550">
    <property type="entry name" value="Phage-tail_3"/>
    <property type="match status" value="1"/>
</dbReference>
<dbReference type="EMBL" id="RRAZ01000028">
    <property type="protein sequence ID" value="RRH71988.1"/>
    <property type="molecule type" value="Genomic_DNA"/>
</dbReference>
<keyword evidence="4" id="KW-1185">Reference proteome</keyword>
<dbReference type="InterPro" id="IPR032876">
    <property type="entry name" value="J_dom"/>
</dbReference>
<evidence type="ECO:0000313" key="3">
    <source>
        <dbReference type="EMBL" id="RRH71988.1"/>
    </source>
</evidence>
<organism evidence="3 4">
    <name type="scientific">Falsigemmobacter faecalis</name>
    <dbReference type="NCBI Taxonomy" id="2488730"/>
    <lineage>
        <taxon>Bacteria</taxon>
        <taxon>Pseudomonadati</taxon>
        <taxon>Pseudomonadota</taxon>
        <taxon>Alphaproteobacteria</taxon>
        <taxon>Rhodobacterales</taxon>
        <taxon>Paracoccaceae</taxon>
        <taxon>Falsigemmobacter</taxon>
    </lineage>
</organism>
<feature type="chain" id="PRO_5018039323" description="Tip attachment protein J domain-containing protein" evidence="1">
    <location>
        <begin position="21"/>
        <end position="942"/>
    </location>
</feature>
<gene>
    <name evidence="3" type="ORF">EG244_15860</name>
</gene>
<evidence type="ECO:0000256" key="1">
    <source>
        <dbReference type="SAM" id="SignalP"/>
    </source>
</evidence>
<dbReference type="Proteomes" id="UP000282125">
    <property type="component" value="Unassembled WGS sequence"/>
</dbReference>
<dbReference type="OrthoDB" id="7822067at2"/>
<protein>
    <recommendedName>
        <fullName evidence="2">Tip attachment protein J domain-containing protein</fullName>
    </recommendedName>
</protein>
<accession>A0A3P3DHD5</accession>
<feature type="domain" description="Tip attachment protein J" evidence="2">
    <location>
        <begin position="342"/>
        <end position="493"/>
    </location>
</feature>
<feature type="signal peptide" evidence="1">
    <location>
        <begin position="1"/>
        <end position="20"/>
    </location>
</feature>
<keyword evidence="1" id="KW-0732">Signal</keyword>
<evidence type="ECO:0000259" key="2">
    <source>
        <dbReference type="Pfam" id="PF13550"/>
    </source>
</evidence>
<name>A0A3P3DHD5_9RHOB</name>